<dbReference type="PANTHER" id="PTHR37940">
    <property type="entry name" value="LYSINE--TRNA LIGASE"/>
    <property type="match status" value="1"/>
</dbReference>
<dbReference type="EC" id="6.1.1.6" evidence="10"/>
<dbReference type="InterPro" id="IPR002904">
    <property type="entry name" value="Lys-tRNA-ligase"/>
</dbReference>
<evidence type="ECO:0000313" key="11">
    <source>
        <dbReference type="EMBL" id="OGY14058.1"/>
    </source>
</evidence>
<dbReference type="GO" id="GO:0005737">
    <property type="term" value="C:cytoplasm"/>
    <property type="evidence" value="ECO:0007669"/>
    <property type="project" value="UniProtKB-SubCell"/>
</dbReference>
<reference evidence="11 12" key="1">
    <citation type="journal article" date="2016" name="Nat. Commun.">
        <title>Thousands of microbial genomes shed light on interconnected biogeochemical processes in an aquifer system.</title>
        <authorList>
            <person name="Anantharaman K."/>
            <person name="Brown C.T."/>
            <person name="Hug L.A."/>
            <person name="Sharon I."/>
            <person name="Castelle C.J."/>
            <person name="Probst A.J."/>
            <person name="Thomas B.C."/>
            <person name="Singh A."/>
            <person name="Wilkins M.J."/>
            <person name="Karaoz U."/>
            <person name="Brodie E.L."/>
            <person name="Williams K.H."/>
            <person name="Hubbard S.S."/>
            <person name="Banfield J.F."/>
        </authorList>
    </citation>
    <scope>NUCLEOTIDE SEQUENCE [LARGE SCALE GENOMIC DNA]</scope>
</reference>
<comment type="subcellular location">
    <subcellularLocation>
        <location evidence="1 10">Cytoplasm</location>
    </subcellularLocation>
</comment>
<evidence type="ECO:0000313" key="12">
    <source>
        <dbReference type="Proteomes" id="UP000178659"/>
    </source>
</evidence>
<dbReference type="GO" id="GO:0005524">
    <property type="term" value="F:ATP binding"/>
    <property type="evidence" value="ECO:0007669"/>
    <property type="project" value="UniProtKB-UniRule"/>
</dbReference>
<sequence length="527" mass="59888">MFWADKIAKEIIQSGKYQPYRVDDMFTPSGFAHVGSLRGPLVHDLITKAIRDAGEKPLYTFVINDFDPIDGLPQELQEKFEQYLGFPLCNAPSPNGKLESFAEFFANDFKKVLTDLGMEAKFLSSWDMYHEGKFNEVIKEALDGTDKIKAIYKRVSGSKKGDENWYPFQVICPNCGKLGTTRVVGWDGKTVEYVCEPEMVTWAKGCGNTGRISPFDGNGKLLWKVDWPAHWKVLGITIEGAGKDHSTAGGSRDIAREICKEVTNYPEPYNLPYEFFLYGGKKMSSSKGLGLKARDLISVLPPNVGRFLFSKTDYREAIEFDPSGTLAISSLFDEYDRSWNAYVEGSDETLSRTFEFSQTGVLPPKEKTFISRFRDVVNYIQLPNIVLVDKFNELKGELLTSFEKEILEERERYARVWLKNYAPEEVSFQMAQTLPDVAKHLTDLQKNYLVRVAELIREENTADELQIKLYNLSKELELGAKEAFSAIYIAFTGRESGPKAAWFLLQYPKDVVVKRLMEAAESKEEVL</sequence>
<comment type="caution">
    <text evidence="10">Lacks conserved residue(s) required for the propagation of feature annotation.</text>
</comment>
<dbReference type="SUPFAM" id="SSF52374">
    <property type="entry name" value="Nucleotidylyl transferase"/>
    <property type="match status" value="1"/>
</dbReference>
<evidence type="ECO:0000256" key="2">
    <source>
        <dbReference type="ARBA" id="ARBA00005594"/>
    </source>
</evidence>
<dbReference type="Proteomes" id="UP000178659">
    <property type="component" value="Unassembled WGS sequence"/>
</dbReference>
<dbReference type="EMBL" id="MHCC01000003">
    <property type="protein sequence ID" value="OGY14058.1"/>
    <property type="molecule type" value="Genomic_DNA"/>
</dbReference>
<feature type="short sequence motif" description="'KMSKS' region" evidence="10">
    <location>
        <begin position="282"/>
        <end position="286"/>
    </location>
</feature>
<keyword evidence="8 10" id="KW-0030">Aminoacyl-tRNA synthetase</keyword>
<dbReference type="Gene3D" id="1.10.10.770">
    <property type="match status" value="1"/>
</dbReference>
<evidence type="ECO:0000256" key="5">
    <source>
        <dbReference type="ARBA" id="ARBA00022741"/>
    </source>
</evidence>
<dbReference type="SUPFAM" id="SSF48163">
    <property type="entry name" value="An anticodon-binding domain of class I aminoacyl-tRNA synthetases"/>
    <property type="match status" value="1"/>
</dbReference>
<gene>
    <name evidence="10" type="primary">lysS</name>
    <name evidence="11" type="ORF">A3A77_03735</name>
</gene>
<proteinExistence type="inferred from homology"/>
<protein>
    <recommendedName>
        <fullName evidence="10">Lysine--tRNA ligase</fullName>
        <ecNumber evidence="10">6.1.1.6</ecNumber>
    </recommendedName>
    <alternativeName>
        <fullName evidence="10">Lysyl-tRNA synthetase</fullName>
        <shortName evidence="10">LysRS</shortName>
    </alternativeName>
</protein>
<evidence type="ECO:0000256" key="4">
    <source>
        <dbReference type="ARBA" id="ARBA00022598"/>
    </source>
</evidence>
<comment type="catalytic activity">
    <reaction evidence="9 10">
        <text>tRNA(Lys) + L-lysine + ATP = L-lysyl-tRNA(Lys) + AMP + diphosphate</text>
        <dbReference type="Rhea" id="RHEA:20792"/>
        <dbReference type="Rhea" id="RHEA-COMP:9696"/>
        <dbReference type="Rhea" id="RHEA-COMP:9697"/>
        <dbReference type="ChEBI" id="CHEBI:30616"/>
        <dbReference type="ChEBI" id="CHEBI:32551"/>
        <dbReference type="ChEBI" id="CHEBI:33019"/>
        <dbReference type="ChEBI" id="CHEBI:78442"/>
        <dbReference type="ChEBI" id="CHEBI:78529"/>
        <dbReference type="ChEBI" id="CHEBI:456215"/>
        <dbReference type="EC" id="6.1.1.6"/>
    </reaction>
</comment>
<name>A0A1G1VF73_9BACT</name>
<keyword evidence="6 10" id="KW-0067">ATP-binding</keyword>
<evidence type="ECO:0000256" key="9">
    <source>
        <dbReference type="ARBA" id="ARBA00048573"/>
    </source>
</evidence>
<evidence type="ECO:0000256" key="6">
    <source>
        <dbReference type="ARBA" id="ARBA00022840"/>
    </source>
</evidence>
<comment type="similarity">
    <text evidence="2 10">Belongs to the class-I aminoacyl-tRNA synthetase family.</text>
</comment>
<organism evidence="11 12">
    <name type="scientific">Candidatus Blackburnbacteria bacterium RIFCSPLOWO2_01_FULL_40_20</name>
    <dbReference type="NCBI Taxonomy" id="1797519"/>
    <lineage>
        <taxon>Bacteria</taxon>
        <taxon>Candidatus Blackburniibacteriota</taxon>
    </lineage>
</organism>
<accession>A0A1G1VF73</accession>
<dbReference type="InterPro" id="IPR020751">
    <property type="entry name" value="aa-tRNA-synth_I_codon-bd_sub2"/>
</dbReference>
<evidence type="ECO:0000256" key="1">
    <source>
        <dbReference type="ARBA" id="ARBA00004496"/>
    </source>
</evidence>
<keyword evidence="4 10" id="KW-0436">Ligase</keyword>
<dbReference type="InterPro" id="IPR014729">
    <property type="entry name" value="Rossmann-like_a/b/a_fold"/>
</dbReference>
<dbReference type="HAMAP" id="MF_00177">
    <property type="entry name" value="Lys_tRNA_synth_class1"/>
    <property type="match status" value="1"/>
</dbReference>
<evidence type="ECO:0000256" key="7">
    <source>
        <dbReference type="ARBA" id="ARBA00022917"/>
    </source>
</evidence>
<keyword evidence="5 10" id="KW-0547">Nucleotide-binding</keyword>
<evidence type="ECO:0000256" key="10">
    <source>
        <dbReference type="HAMAP-Rule" id="MF_00177"/>
    </source>
</evidence>
<dbReference type="Gene3D" id="6.10.20.10">
    <property type="entry name" value="Lysine tRNA ligase, stem contact fold domain"/>
    <property type="match status" value="1"/>
</dbReference>
<dbReference type="PANTHER" id="PTHR37940:SF1">
    <property type="entry name" value="LYSINE--TRNA LIGASE"/>
    <property type="match status" value="1"/>
</dbReference>
<comment type="caution">
    <text evidence="11">The sequence shown here is derived from an EMBL/GenBank/DDBJ whole genome shotgun (WGS) entry which is preliminary data.</text>
</comment>
<keyword evidence="3 10" id="KW-0963">Cytoplasm</keyword>
<dbReference type="GO" id="GO:0000049">
    <property type="term" value="F:tRNA binding"/>
    <property type="evidence" value="ECO:0007669"/>
    <property type="project" value="InterPro"/>
</dbReference>
<dbReference type="GO" id="GO:0004824">
    <property type="term" value="F:lysine-tRNA ligase activity"/>
    <property type="evidence" value="ECO:0007669"/>
    <property type="project" value="UniProtKB-UniRule"/>
</dbReference>
<evidence type="ECO:0000256" key="3">
    <source>
        <dbReference type="ARBA" id="ARBA00022490"/>
    </source>
</evidence>
<dbReference type="Pfam" id="PF01921">
    <property type="entry name" value="tRNA-synt_1f"/>
    <property type="match status" value="1"/>
</dbReference>
<dbReference type="GO" id="GO:0006430">
    <property type="term" value="P:lysyl-tRNA aminoacylation"/>
    <property type="evidence" value="ECO:0007669"/>
    <property type="project" value="UniProtKB-UniRule"/>
</dbReference>
<dbReference type="AlphaFoldDB" id="A0A1G1VF73"/>
<keyword evidence="7 10" id="KW-0648">Protein biosynthesis</keyword>
<dbReference type="Gene3D" id="3.40.50.620">
    <property type="entry name" value="HUPs"/>
    <property type="match status" value="2"/>
</dbReference>
<dbReference type="NCBIfam" id="TIGR00467">
    <property type="entry name" value="lysS_arch"/>
    <property type="match status" value="1"/>
</dbReference>
<dbReference type="InterPro" id="IPR042078">
    <property type="entry name" value="Lys-tRNA-ligase_SC_fold"/>
</dbReference>
<evidence type="ECO:0000256" key="8">
    <source>
        <dbReference type="ARBA" id="ARBA00023146"/>
    </source>
</evidence>
<dbReference type="Gene3D" id="1.10.10.350">
    <property type="match status" value="1"/>
</dbReference>
<dbReference type="InterPro" id="IPR008925">
    <property type="entry name" value="aa_tRNA-synth_I_cd-bd_sf"/>
</dbReference>